<dbReference type="AlphaFoldDB" id="A0A7W2CXX5"/>
<dbReference type="RefSeq" id="WP_181863221.1">
    <property type="nucleotide sequence ID" value="NZ_JACEQY010000005.1"/>
</dbReference>
<evidence type="ECO:0000313" key="2">
    <source>
        <dbReference type="EMBL" id="MBA4861162.1"/>
    </source>
</evidence>
<dbReference type="SMART" id="SM00530">
    <property type="entry name" value="HTH_XRE"/>
    <property type="match status" value="1"/>
</dbReference>
<organism evidence="2 3">
    <name type="scientific">Streptomyces himalayensis subsp. aureolus</name>
    <dbReference type="NCBI Taxonomy" id="2758039"/>
    <lineage>
        <taxon>Bacteria</taxon>
        <taxon>Bacillati</taxon>
        <taxon>Actinomycetota</taxon>
        <taxon>Actinomycetes</taxon>
        <taxon>Kitasatosporales</taxon>
        <taxon>Streptomycetaceae</taxon>
        <taxon>Streptomyces</taxon>
        <taxon>Streptomyces himalayensis</taxon>
    </lineage>
</organism>
<dbReference type="PROSITE" id="PS50943">
    <property type="entry name" value="HTH_CROC1"/>
    <property type="match status" value="1"/>
</dbReference>
<dbReference type="InterPro" id="IPR010982">
    <property type="entry name" value="Lambda_DNA-bd_dom_sf"/>
</dbReference>
<dbReference type="Gene3D" id="1.10.260.40">
    <property type="entry name" value="lambda repressor-like DNA-binding domains"/>
    <property type="match status" value="1"/>
</dbReference>
<comment type="caution">
    <text evidence="2">The sequence shown here is derived from an EMBL/GenBank/DDBJ whole genome shotgun (WGS) entry which is preliminary data.</text>
</comment>
<feature type="domain" description="HTH cro/C1-type" evidence="1">
    <location>
        <begin position="41"/>
        <end position="96"/>
    </location>
</feature>
<dbReference type="GO" id="GO:0003677">
    <property type="term" value="F:DNA binding"/>
    <property type="evidence" value="ECO:0007669"/>
    <property type="project" value="InterPro"/>
</dbReference>
<dbReference type="Proteomes" id="UP000586976">
    <property type="component" value="Unassembled WGS sequence"/>
</dbReference>
<sequence length="112" mass="12253">MNHTRWKLAREREVAEGYVEPPEVVAEREQIRLAHDLGQLVYDRRTALGLTQAGLGERLGMTADEVEAVELGGMLPVTADLLVRLAAALQVTVNLHVVSEGHNTVVFGERAA</sequence>
<dbReference type="Pfam" id="PF13560">
    <property type="entry name" value="HTH_31"/>
    <property type="match status" value="1"/>
</dbReference>
<accession>A0A7W2CXX5</accession>
<evidence type="ECO:0000259" key="1">
    <source>
        <dbReference type="PROSITE" id="PS50943"/>
    </source>
</evidence>
<dbReference type="SUPFAM" id="SSF47413">
    <property type="entry name" value="lambda repressor-like DNA-binding domains"/>
    <property type="match status" value="1"/>
</dbReference>
<evidence type="ECO:0000313" key="3">
    <source>
        <dbReference type="Proteomes" id="UP000586976"/>
    </source>
</evidence>
<dbReference type="EMBL" id="JACEQY010000005">
    <property type="protein sequence ID" value="MBA4861162.1"/>
    <property type="molecule type" value="Genomic_DNA"/>
</dbReference>
<proteinExistence type="predicted"/>
<dbReference type="CDD" id="cd00093">
    <property type="entry name" value="HTH_XRE"/>
    <property type="match status" value="1"/>
</dbReference>
<reference evidence="2 3" key="1">
    <citation type="submission" date="2020-07" db="EMBL/GenBank/DDBJ databases">
        <title>Streptomyces isolated from Indian soil.</title>
        <authorList>
            <person name="Mandal S."/>
            <person name="Maiti P.K."/>
        </authorList>
    </citation>
    <scope>NUCLEOTIDE SEQUENCE [LARGE SCALE GENOMIC DNA]</scope>
    <source>
        <strain evidence="2 3">PSKA54</strain>
    </source>
</reference>
<gene>
    <name evidence="2" type="ORF">H1V43_07150</name>
</gene>
<dbReference type="InterPro" id="IPR001387">
    <property type="entry name" value="Cro/C1-type_HTH"/>
</dbReference>
<name>A0A7W2CXX5_9ACTN</name>
<protein>
    <submittedName>
        <fullName evidence="2">Helix-turn-helix transcriptional regulator</fullName>
    </submittedName>
</protein>
<keyword evidence="3" id="KW-1185">Reference proteome</keyword>